<keyword evidence="4" id="KW-1185">Reference proteome</keyword>
<dbReference type="Proteomes" id="UP001163105">
    <property type="component" value="Unassembled WGS sequence"/>
</dbReference>
<evidence type="ECO:0000259" key="2">
    <source>
        <dbReference type="Pfam" id="PF12697"/>
    </source>
</evidence>
<accession>A0AB34G0Q4</accession>
<dbReference type="Pfam" id="PF12697">
    <property type="entry name" value="Abhydrolase_6"/>
    <property type="match status" value="1"/>
</dbReference>
<sequence length="415" mass="46398">MASSLRVVEHIVHGCHTREYVAATANGDADTPRLSVKQYIPLDNPAPKPGDVTIIGAHANGVPKELYEPLWDEICRRAPEAGFRIRSIFIADMWNQGQSGVLNEKILGNDPSWSDHARDLMNLINQKQDSIPHPIVGIGHSMGGTQLSLLSLAHPRLLRSLVLLDPVIQVPNGSIAPAVSSTSRRDMWPSKDAAESRFRGSKFFQSWDPRVLDRWVKYGLRRAPTELHPSKGAGEDERVTLTTTKHQELFTFLRPTYRGVPGEEYKDKDPIADEEHPGYPFYRPEPLQVYSRLPELRPSVLYVFGDKSELSPSVQRQAKMSRTGTGVGGSGGAAAAGRVKEVVLDCGHLVPMEKVAECADAIVPFLRDELERWRREKVEFERYWNKKSRAQQTTIDEGWAEKVKPDATRAGNTKL</sequence>
<organism evidence="3 4">
    <name type="scientific">Purpureocillium lavendulum</name>
    <dbReference type="NCBI Taxonomy" id="1247861"/>
    <lineage>
        <taxon>Eukaryota</taxon>
        <taxon>Fungi</taxon>
        <taxon>Dikarya</taxon>
        <taxon>Ascomycota</taxon>
        <taxon>Pezizomycotina</taxon>
        <taxon>Sordariomycetes</taxon>
        <taxon>Hypocreomycetidae</taxon>
        <taxon>Hypocreales</taxon>
        <taxon>Ophiocordycipitaceae</taxon>
        <taxon>Purpureocillium</taxon>
    </lineage>
</organism>
<evidence type="ECO:0000313" key="3">
    <source>
        <dbReference type="EMBL" id="KAJ6444974.1"/>
    </source>
</evidence>
<evidence type="ECO:0000313" key="4">
    <source>
        <dbReference type="Proteomes" id="UP001163105"/>
    </source>
</evidence>
<dbReference type="AlphaFoldDB" id="A0AB34G0Q4"/>
<dbReference type="Gene3D" id="3.40.50.1820">
    <property type="entry name" value="alpha/beta hydrolase"/>
    <property type="match status" value="1"/>
</dbReference>
<feature type="region of interest" description="Disordered" evidence="1">
    <location>
        <begin position="396"/>
        <end position="415"/>
    </location>
</feature>
<dbReference type="InterPro" id="IPR050228">
    <property type="entry name" value="Carboxylesterase_BioH"/>
</dbReference>
<protein>
    <submittedName>
        <fullName evidence="3">ISWI chromatin-remodeling complex ATPase ISW2</fullName>
    </submittedName>
</protein>
<name>A0AB34G0Q4_9HYPO</name>
<proteinExistence type="predicted"/>
<evidence type="ECO:0000256" key="1">
    <source>
        <dbReference type="SAM" id="MobiDB-lite"/>
    </source>
</evidence>
<gene>
    <name evidence="3" type="ORF">O9K51_03376</name>
</gene>
<dbReference type="PANTHER" id="PTHR43194:SF2">
    <property type="entry name" value="PEROXISOMAL MEMBRANE PROTEIN LPX1"/>
    <property type="match status" value="1"/>
</dbReference>
<comment type="caution">
    <text evidence="3">The sequence shown here is derived from an EMBL/GenBank/DDBJ whole genome shotgun (WGS) entry which is preliminary data.</text>
</comment>
<reference evidence="3" key="1">
    <citation type="submission" date="2023-01" db="EMBL/GenBank/DDBJ databases">
        <title>The growth and conidiation of Purpureocillium lavendulum are regulated by nitrogen source and histone H3K14 acetylation.</title>
        <authorList>
            <person name="Tang P."/>
            <person name="Han J."/>
            <person name="Zhang C."/>
            <person name="Tang P."/>
            <person name="Qi F."/>
            <person name="Zhang K."/>
            <person name="Liang L."/>
        </authorList>
    </citation>
    <scope>NUCLEOTIDE SEQUENCE</scope>
    <source>
        <strain evidence="3">YMF1.00683</strain>
    </source>
</reference>
<dbReference type="PANTHER" id="PTHR43194">
    <property type="entry name" value="HYDROLASE ALPHA/BETA FOLD FAMILY"/>
    <property type="match status" value="1"/>
</dbReference>
<dbReference type="SUPFAM" id="SSF53474">
    <property type="entry name" value="alpha/beta-Hydrolases"/>
    <property type="match status" value="1"/>
</dbReference>
<feature type="domain" description="AB hydrolase-1" evidence="2">
    <location>
        <begin position="107"/>
        <end position="361"/>
    </location>
</feature>
<dbReference type="InterPro" id="IPR000073">
    <property type="entry name" value="AB_hydrolase_1"/>
</dbReference>
<dbReference type="EMBL" id="JAQHRD010000002">
    <property type="protein sequence ID" value="KAJ6444974.1"/>
    <property type="molecule type" value="Genomic_DNA"/>
</dbReference>
<dbReference type="InterPro" id="IPR029058">
    <property type="entry name" value="AB_hydrolase_fold"/>
</dbReference>